<keyword evidence="2" id="KW-1185">Reference proteome</keyword>
<dbReference type="Proteomes" id="UP000280842">
    <property type="component" value="Unassembled WGS sequence"/>
</dbReference>
<dbReference type="SUPFAM" id="SSF49777">
    <property type="entry name" value="PEBP-like"/>
    <property type="match status" value="1"/>
</dbReference>
<dbReference type="RefSeq" id="WP_121922569.1">
    <property type="nucleotide sequence ID" value="NZ_REFO01000010.1"/>
</dbReference>
<dbReference type="Gene3D" id="3.90.280.10">
    <property type="entry name" value="PEBP-like"/>
    <property type="match status" value="1"/>
</dbReference>
<evidence type="ECO:0000313" key="2">
    <source>
        <dbReference type="Proteomes" id="UP000280842"/>
    </source>
</evidence>
<dbReference type="InterPro" id="IPR005247">
    <property type="entry name" value="YbhB_YbcL/LppC-like"/>
</dbReference>
<proteinExistence type="predicted"/>
<evidence type="ECO:0000313" key="1">
    <source>
        <dbReference type="EMBL" id="RMA97805.1"/>
    </source>
</evidence>
<dbReference type="CDD" id="cd00865">
    <property type="entry name" value="PEBP_bact_arch"/>
    <property type="match status" value="1"/>
</dbReference>
<reference evidence="1 2" key="1">
    <citation type="submission" date="2018-10" db="EMBL/GenBank/DDBJ databases">
        <title>Genomic Encyclopedia of Archaeal and Bacterial Type Strains, Phase II (KMG-II): from individual species to whole genera.</title>
        <authorList>
            <person name="Goeker M."/>
        </authorList>
    </citation>
    <scope>NUCLEOTIDE SEQUENCE [LARGE SCALE GENOMIC DNA]</scope>
    <source>
        <strain evidence="1 2">VM1</strain>
    </source>
</reference>
<comment type="caution">
    <text evidence="1">The sequence shown here is derived from an EMBL/GenBank/DDBJ whole genome shotgun (WGS) entry which is preliminary data.</text>
</comment>
<gene>
    <name evidence="1" type="ORF">CLV39_0434</name>
</gene>
<dbReference type="OrthoDB" id="9797506at2"/>
<protein>
    <recommendedName>
        <fullName evidence="3">PBP family phospholipid-binding protein</fullName>
    </recommendedName>
</protein>
<evidence type="ECO:0008006" key="3">
    <source>
        <dbReference type="Google" id="ProtNLM"/>
    </source>
</evidence>
<dbReference type="Pfam" id="PF01161">
    <property type="entry name" value="PBP"/>
    <property type="match status" value="1"/>
</dbReference>
<sequence length="152" mass="16818">MKILSNAFENGEFIPEKYTCDGIDISPALKFIDIPENTKSLALIVEDPDAPIGVFTHWVVYDIPPNITGFPEGMPKEPLLEYGIKQGINDFDKIGYNGPCPPPGKPHRYFFILVALNIQNVGLAPGATKNELIKAINGHIIDKAELIGLYRR</sequence>
<dbReference type="AlphaFoldDB" id="A0A3M0BTE1"/>
<dbReference type="PANTHER" id="PTHR30289:SF1">
    <property type="entry name" value="PEBP (PHOSPHATIDYLETHANOLAMINE-BINDING PROTEIN) FAMILY PROTEIN"/>
    <property type="match status" value="1"/>
</dbReference>
<name>A0A3M0BTE1_9AQUI</name>
<dbReference type="NCBIfam" id="TIGR00481">
    <property type="entry name" value="YbhB/YbcL family Raf kinase inhibitor-like protein"/>
    <property type="match status" value="1"/>
</dbReference>
<organism evidence="1 2">
    <name type="scientific">Hydrogenothermus marinus</name>
    <dbReference type="NCBI Taxonomy" id="133270"/>
    <lineage>
        <taxon>Bacteria</taxon>
        <taxon>Pseudomonadati</taxon>
        <taxon>Aquificota</taxon>
        <taxon>Aquificia</taxon>
        <taxon>Aquificales</taxon>
        <taxon>Hydrogenothermaceae</taxon>
        <taxon>Hydrogenothermus</taxon>
    </lineage>
</organism>
<dbReference type="InterPro" id="IPR008914">
    <property type="entry name" value="PEBP"/>
</dbReference>
<dbReference type="InterPro" id="IPR036610">
    <property type="entry name" value="PEBP-like_sf"/>
</dbReference>
<dbReference type="EMBL" id="REFO01000010">
    <property type="protein sequence ID" value="RMA97805.1"/>
    <property type="molecule type" value="Genomic_DNA"/>
</dbReference>
<dbReference type="PANTHER" id="PTHR30289">
    <property type="entry name" value="UNCHARACTERIZED PROTEIN YBCL-RELATED"/>
    <property type="match status" value="1"/>
</dbReference>
<accession>A0A3M0BTE1</accession>